<dbReference type="InterPro" id="IPR050155">
    <property type="entry name" value="HAD-like_hydrolase_sf"/>
</dbReference>
<dbReference type="InterPro" id="IPR006439">
    <property type="entry name" value="HAD-SF_hydro_IA"/>
</dbReference>
<dbReference type="InterPro" id="IPR023214">
    <property type="entry name" value="HAD_sf"/>
</dbReference>
<dbReference type="CDD" id="cd01427">
    <property type="entry name" value="HAD_like"/>
    <property type="match status" value="1"/>
</dbReference>
<dbReference type="Proteomes" id="UP000001036">
    <property type="component" value="Chromosome"/>
</dbReference>
<dbReference type="SFLD" id="SFLDG01129">
    <property type="entry name" value="C1.5:_HAD__Beta-PGM__Phosphata"/>
    <property type="match status" value="1"/>
</dbReference>
<dbReference type="SUPFAM" id="SSF56784">
    <property type="entry name" value="HAD-like"/>
    <property type="match status" value="1"/>
</dbReference>
<name>B3PHB3_CELJU</name>
<evidence type="ECO:0000313" key="2">
    <source>
        <dbReference type="Proteomes" id="UP000001036"/>
    </source>
</evidence>
<keyword evidence="1" id="KW-0378">Hydrolase</keyword>
<sequence length="259" mass="30776">MDLIGAEQAAAGNGPAVKNLWLGWHYGFHRRTRFMVNWNQIDTVMLDMDGTLLDLHFDNFFWLDHLPQRYATIHGLDPETANRRLTQDIHQYEGTLQWYCLDFWSRELQVDIPQLKEEVKHKIQMRPHVGEFLQRLRDHHKKVLLVTNAHPKSLNLKLGITRIDRWLDVIVSSHEFNEPKESQRFWQQLQAREDFDPERTLFIDDTARILESARRFGIKHLLGIHQPDSQISRRMEQFPAIHHFDEIMPPARQGYCTDL</sequence>
<keyword evidence="2" id="KW-1185">Reference proteome</keyword>
<dbReference type="SFLD" id="SFLDS00003">
    <property type="entry name" value="Haloacid_Dehalogenase"/>
    <property type="match status" value="1"/>
</dbReference>
<organism evidence="1 2">
    <name type="scientific">Cellvibrio japonicus (strain Ueda107)</name>
    <name type="common">Pseudomonas fluorescens subsp. cellulosa</name>
    <dbReference type="NCBI Taxonomy" id="498211"/>
    <lineage>
        <taxon>Bacteria</taxon>
        <taxon>Pseudomonadati</taxon>
        <taxon>Pseudomonadota</taxon>
        <taxon>Gammaproteobacteria</taxon>
        <taxon>Cellvibrionales</taxon>
        <taxon>Cellvibrionaceae</taxon>
        <taxon>Cellvibrio</taxon>
    </lineage>
</organism>
<evidence type="ECO:0000313" key="1">
    <source>
        <dbReference type="EMBL" id="ACE83211.1"/>
    </source>
</evidence>
<proteinExistence type="predicted"/>
<dbReference type="KEGG" id="cja:CJA_0310"/>
<dbReference type="Gene3D" id="3.40.50.1000">
    <property type="entry name" value="HAD superfamily/HAD-like"/>
    <property type="match status" value="1"/>
</dbReference>
<dbReference type="PANTHER" id="PTHR43434">
    <property type="entry name" value="PHOSPHOGLYCOLATE PHOSPHATASE"/>
    <property type="match status" value="1"/>
</dbReference>
<dbReference type="STRING" id="498211.CJA_0310"/>
<dbReference type="GO" id="GO:0005829">
    <property type="term" value="C:cytosol"/>
    <property type="evidence" value="ECO:0007669"/>
    <property type="project" value="TreeGrafter"/>
</dbReference>
<dbReference type="PANTHER" id="PTHR43434:SF3">
    <property type="entry name" value="GMP_IMP NUCLEOTIDASE YRFG"/>
    <property type="match status" value="1"/>
</dbReference>
<dbReference type="AlphaFoldDB" id="B3PHB3"/>
<dbReference type="GO" id="GO:0008967">
    <property type="term" value="F:phosphoglycolate phosphatase activity"/>
    <property type="evidence" value="ECO:0007669"/>
    <property type="project" value="TreeGrafter"/>
</dbReference>
<dbReference type="EMBL" id="CP000934">
    <property type="protein sequence ID" value="ACE83211.1"/>
    <property type="molecule type" value="Genomic_DNA"/>
</dbReference>
<dbReference type="GO" id="GO:0006281">
    <property type="term" value="P:DNA repair"/>
    <property type="evidence" value="ECO:0007669"/>
    <property type="project" value="TreeGrafter"/>
</dbReference>
<dbReference type="HOGENOM" id="CLU_106706_0_0_6"/>
<dbReference type="NCBIfam" id="NF011564">
    <property type="entry name" value="PRK14988.1"/>
    <property type="match status" value="1"/>
</dbReference>
<dbReference type="eggNOG" id="COG1011">
    <property type="taxonomic scope" value="Bacteria"/>
</dbReference>
<accession>B3PHB3</accession>
<dbReference type="Pfam" id="PF00702">
    <property type="entry name" value="Hydrolase"/>
    <property type="match status" value="1"/>
</dbReference>
<dbReference type="NCBIfam" id="TIGR01509">
    <property type="entry name" value="HAD-SF-IA-v3"/>
    <property type="match status" value="1"/>
</dbReference>
<dbReference type="InterPro" id="IPR036412">
    <property type="entry name" value="HAD-like_sf"/>
</dbReference>
<reference evidence="1 2" key="1">
    <citation type="journal article" date="2008" name="J. Bacteriol.">
        <title>Insights into plant cell wall degradation from the genome sequence of the soil bacterium Cellvibrio japonicus.</title>
        <authorList>
            <person name="Deboy R.T."/>
            <person name="Mongodin E.F."/>
            <person name="Fouts D.E."/>
            <person name="Tailford L.E."/>
            <person name="Khouri H."/>
            <person name="Emerson J.B."/>
            <person name="Mohamoud Y."/>
            <person name="Watkins K."/>
            <person name="Henrissat B."/>
            <person name="Gilbert H.J."/>
            <person name="Nelson K.E."/>
        </authorList>
    </citation>
    <scope>NUCLEOTIDE SEQUENCE [LARGE SCALE GENOMIC DNA]</scope>
    <source>
        <strain evidence="1 2">Ueda107</strain>
    </source>
</reference>
<protein>
    <submittedName>
        <fullName evidence="1">HAD-superfamily hydrolase, subfamily IA, variant 3</fullName>
    </submittedName>
</protein>
<gene>
    <name evidence="1" type="ordered locus">CJA_0310</name>
</gene>